<dbReference type="Proteomes" id="UP000249453">
    <property type="component" value="Unassembled WGS sequence"/>
</dbReference>
<proteinExistence type="predicted"/>
<dbReference type="InterPro" id="IPR037257">
    <property type="entry name" value="T2SS_E_N_sf"/>
</dbReference>
<dbReference type="AlphaFoldDB" id="A0A364JS10"/>
<reference evidence="1 2" key="1">
    <citation type="submission" date="2018-06" db="EMBL/GenBank/DDBJ databases">
        <title>Genomic Encyclopedia of Type Strains, Phase IV (KMG-IV): sequencing the most valuable type-strain genomes for metagenomic binning, comparative biology and taxonomic classification.</title>
        <authorList>
            <person name="Goeker M."/>
        </authorList>
    </citation>
    <scope>NUCLEOTIDE SEQUENCE [LARGE SCALE GENOMIC DNA]</scope>
    <source>
        <strain evidence="1 2">DSM 26720</strain>
    </source>
</reference>
<protein>
    <submittedName>
        <fullName evidence="1">Uncharacterized protein</fullName>
    </submittedName>
</protein>
<evidence type="ECO:0000313" key="2">
    <source>
        <dbReference type="Proteomes" id="UP000249453"/>
    </source>
</evidence>
<organism evidence="1 2">
    <name type="scientific">Falsochrobactrum ovis</name>
    <dbReference type="NCBI Taxonomy" id="1293442"/>
    <lineage>
        <taxon>Bacteria</taxon>
        <taxon>Pseudomonadati</taxon>
        <taxon>Pseudomonadota</taxon>
        <taxon>Alphaproteobacteria</taxon>
        <taxon>Hyphomicrobiales</taxon>
        <taxon>Brucellaceae</taxon>
        <taxon>Falsochrobactrum</taxon>
    </lineage>
</organism>
<dbReference type="OrthoDB" id="9804785at2"/>
<dbReference type="SUPFAM" id="SSF160246">
    <property type="entry name" value="EspE N-terminal domain-like"/>
    <property type="match status" value="1"/>
</dbReference>
<name>A0A364JS10_9HYPH</name>
<dbReference type="EMBL" id="QLMK01000020">
    <property type="protein sequence ID" value="RAK25749.1"/>
    <property type="molecule type" value="Genomic_DNA"/>
</dbReference>
<evidence type="ECO:0000313" key="1">
    <source>
        <dbReference type="EMBL" id="RAK25749.1"/>
    </source>
</evidence>
<sequence>MNPLPTNLHSDSLLSSMADAGLASREATQELFGDRSALRASDLHRLIEAQIVDADALASFLSSYYGVQLLRLSESRYIDLVMLADKLRVRHQEGRDGPDVAKPLGIIRH</sequence>
<dbReference type="RefSeq" id="WP_146612745.1">
    <property type="nucleotide sequence ID" value="NZ_JBHEEY010000019.1"/>
</dbReference>
<comment type="caution">
    <text evidence="1">The sequence shown here is derived from an EMBL/GenBank/DDBJ whole genome shotgun (WGS) entry which is preliminary data.</text>
</comment>
<keyword evidence="2" id="KW-1185">Reference proteome</keyword>
<accession>A0A364JS10</accession>
<gene>
    <name evidence="1" type="ORF">C7374_12032</name>
</gene>